<dbReference type="CDD" id="cd06225">
    <property type="entry name" value="HAMP"/>
    <property type="match status" value="1"/>
</dbReference>
<dbReference type="PANTHER" id="PTHR32089">
    <property type="entry name" value="METHYL-ACCEPTING CHEMOTAXIS PROTEIN MCPB"/>
    <property type="match status" value="1"/>
</dbReference>
<evidence type="ECO:0000256" key="3">
    <source>
        <dbReference type="PROSITE-ProRule" id="PRU00284"/>
    </source>
</evidence>
<dbReference type="PROSITE" id="PS50111">
    <property type="entry name" value="CHEMOTAXIS_TRANSDUC_2"/>
    <property type="match status" value="1"/>
</dbReference>
<dbReference type="PRINTS" id="PR00260">
    <property type="entry name" value="CHEMTRNSDUCR"/>
</dbReference>
<dbReference type="Proteomes" id="UP000057158">
    <property type="component" value="Chromosome"/>
</dbReference>
<dbReference type="GO" id="GO:0007165">
    <property type="term" value="P:signal transduction"/>
    <property type="evidence" value="ECO:0007669"/>
    <property type="project" value="UniProtKB-KW"/>
</dbReference>
<evidence type="ECO:0000256" key="5">
    <source>
        <dbReference type="SAM" id="Phobius"/>
    </source>
</evidence>
<dbReference type="PATRIC" id="fig|1603606.3.peg.3649"/>
<dbReference type="KEGG" id="des:DSOUD_3388"/>
<feature type="domain" description="Methyl-accepting transducer" evidence="6">
    <location>
        <begin position="449"/>
        <end position="685"/>
    </location>
</feature>
<gene>
    <name evidence="8" type="ORF">DSOUD_3388</name>
</gene>
<dbReference type="Pfam" id="PF14827">
    <property type="entry name" value="dCache_3"/>
    <property type="match status" value="1"/>
</dbReference>
<dbReference type="InterPro" id="IPR004089">
    <property type="entry name" value="MCPsignal_dom"/>
</dbReference>
<dbReference type="Gene3D" id="1.10.287.950">
    <property type="entry name" value="Methyl-accepting chemotaxis protein"/>
    <property type="match status" value="2"/>
</dbReference>
<dbReference type="AlphaFoldDB" id="A0A0M4DL59"/>
<evidence type="ECO:0000256" key="4">
    <source>
        <dbReference type="SAM" id="Coils"/>
    </source>
</evidence>
<proteinExistence type="inferred from homology"/>
<protein>
    <submittedName>
        <fullName evidence="8">Methyl-accepting chemotaxis sensory transducer</fullName>
    </submittedName>
</protein>
<keyword evidence="1 3" id="KW-0807">Transducer</keyword>
<dbReference type="GO" id="GO:0006935">
    <property type="term" value="P:chemotaxis"/>
    <property type="evidence" value="ECO:0007669"/>
    <property type="project" value="InterPro"/>
</dbReference>
<reference evidence="8 9" key="1">
    <citation type="submission" date="2015-07" db="EMBL/GenBank/DDBJ databases">
        <title>Isolation and Genomic Characterization of a Novel Halophilic Metal-Reducing Deltaproteobacterium from the Deep Subsurface.</title>
        <authorList>
            <person name="Badalamenti J.P."/>
            <person name="Summers Z.M."/>
            <person name="Gralnick J.A."/>
            <person name="Bond D.R."/>
        </authorList>
    </citation>
    <scope>NUCLEOTIDE SEQUENCE [LARGE SCALE GENOMIC DNA]</scope>
    <source>
        <strain evidence="8 9">WTL</strain>
    </source>
</reference>
<dbReference type="InterPro" id="IPR004090">
    <property type="entry name" value="Chemotax_Me-accpt_rcpt"/>
</dbReference>
<feature type="domain" description="HAMP" evidence="7">
    <location>
        <begin position="306"/>
        <end position="360"/>
    </location>
</feature>
<evidence type="ECO:0000313" key="8">
    <source>
        <dbReference type="EMBL" id="ALC18107.1"/>
    </source>
</evidence>
<feature type="transmembrane region" description="Helical" evidence="5">
    <location>
        <begin position="285"/>
        <end position="304"/>
    </location>
</feature>
<dbReference type="SUPFAM" id="SSF58104">
    <property type="entry name" value="Methyl-accepting chemotaxis protein (MCP) signaling domain"/>
    <property type="match status" value="3"/>
</dbReference>
<keyword evidence="5" id="KW-1133">Transmembrane helix</keyword>
<dbReference type="PANTHER" id="PTHR32089:SF112">
    <property type="entry name" value="LYSOZYME-LIKE PROTEIN-RELATED"/>
    <property type="match status" value="1"/>
</dbReference>
<evidence type="ECO:0000259" key="7">
    <source>
        <dbReference type="PROSITE" id="PS50885"/>
    </source>
</evidence>
<dbReference type="SMART" id="SM00283">
    <property type="entry name" value="MA"/>
    <property type="match status" value="1"/>
</dbReference>
<dbReference type="STRING" id="1603606.DSOUD_3388"/>
<dbReference type="PROSITE" id="PS50885">
    <property type="entry name" value="HAMP"/>
    <property type="match status" value="1"/>
</dbReference>
<feature type="coiled-coil region" evidence="4">
    <location>
        <begin position="485"/>
        <end position="512"/>
    </location>
</feature>
<dbReference type="GO" id="GO:0016020">
    <property type="term" value="C:membrane"/>
    <property type="evidence" value="ECO:0007669"/>
    <property type="project" value="InterPro"/>
</dbReference>
<keyword evidence="4" id="KW-0175">Coiled coil</keyword>
<dbReference type="GO" id="GO:0004888">
    <property type="term" value="F:transmembrane signaling receptor activity"/>
    <property type="evidence" value="ECO:0007669"/>
    <property type="project" value="InterPro"/>
</dbReference>
<feature type="transmembrane region" description="Helical" evidence="5">
    <location>
        <begin position="12"/>
        <end position="33"/>
    </location>
</feature>
<evidence type="ECO:0000256" key="1">
    <source>
        <dbReference type="ARBA" id="ARBA00023224"/>
    </source>
</evidence>
<evidence type="ECO:0000256" key="2">
    <source>
        <dbReference type="ARBA" id="ARBA00029447"/>
    </source>
</evidence>
<dbReference type="Pfam" id="PF00015">
    <property type="entry name" value="MCPsignal"/>
    <property type="match status" value="1"/>
</dbReference>
<evidence type="ECO:0000259" key="6">
    <source>
        <dbReference type="PROSITE" id="PS50111"/>
    </source>
</evidence>
<accession>A0A0M4DL59</accession>
<keyword evidence="5" id="KW-0812">Transmembrane</keyword>
<dbReference type="SMART" id="SM00304">
    <property type="entry name" value="HAMP"/>
    <property type="match status" value="1"/>
</dbReference>
<dbReference type="OrthoDB" id="5523945at2"/>
<sequence length="805" mass="85473">MVGLLKLRGKILLSLIGLSVIPLAAVVLVVLQLTGDQLEREMEERAAGVADFVEISTTLSQREYGNYIQLMSRNAEVVNTVYYATLSGETEGLQAIAEEAQKSYGFDLVEILGADGTLIFRSVTTEGLPAVTGREHPVIQDSLEGESSYALGTFDGQLGVVTASPVATQQEVIGHLVGVSFLDKGFANKLKALSHSEVAFFDEKGVYATTHEGLQGLDLTILQSSASELEEMGRGIVSSRQIRRMTIGGDPFALIANSLGSGQAGVLLAIDISEMVSSQEKTRQLLWLLLLVLGTVAGLIGVVISRGITRPLAEVVANLKNIAEGEGDLTQILQVSSRDEVGALAESFNAFVARLREMVQRTRTVSIDLVGATEKIRTSSNEVNAGAIRQSQALEESFRAIQGIDSAVSGIAESTGVLVHAVEESSSATLELGATIEEIASQMEKLFGTVDEVSSSISEMSVASQQVAENVEILTSSTEVTASSIIELDASIKEIEENAERTNRLSEEAARDAEEGKAAVDESIRGIGEVRQTVDRANEAIKVLGKQSDAIGKILNVIDEVADQTGLLALNAAIIAAQAGEHGRGFAVVAVEIRQLADRTAVSTREIGTIIGGLQAGTRAAVDAMTAGSERVNREVERSKVAGAALEKIRNSTLKASEQVQGIVRATQEQSRGSRQITDSINQVATMLGQIATAVKQQTEGSRQLARAAEAMREIASQGKISTREQAKGSHQIGASMEQVRNMIERIDAATREQTQRSAQVVEAVASIRAIAEGNAARTAELDQVMAILSRQTAALEDEVGAFKV</sequence>
<keyword evidence="9" id="KW-1185">Reference proteome</keyword>
<dbReference type="InterPro" id="IPR029150">
    <property type="entry name" value="dCache_3"/>
</dbReference>
<dbReference type="InterPro" id="IPR003660">
    <property type="entry name" value="HAMP_dom"/>
</dbReference>
<dbReference type="InterPro" id="IPR029151">
    <property type="entry name" value="Sensor-like_sf"/>
</dbReference>
<dbReference type="RefSeq" id="WP_053552056.1">
    <property type="nucleotide sequence ID" value="NZ_CP010802.1"/>
</dbReference>
<dbReference type="Gene3D" id="6.10.340.10">
    <property type="match status" value="1"/>
</dbReference>
<dbReference type="EMBL" id="CP010802">
    <property type="protein sequence ID" value="ALC18107.1"/>
    <property type="molecule type" value="Genomic_DNA"/>
</dbReference>
<name>A0A0M4DL59_9BACT</name>
<dbReference type="Gene3D" id="3.30.450.20">
    <property type="entry name" value="PAS domain"/>
    <property type="match status" value="1"/>
</dbReference>
<organism evidence="8 9">
    <name type="scientific">Desulfuromonas soudanensis</name>
    <dbReference type="NCBI Taxonomy" id="1603606"/>
    <lineage>
        <taxon>Bacteria</taxon>
        <taxon>Pseudomonadati</taxon>
        <taxon>Thermodesulfobacteriota</taxon>
        <taxon>Desulfuromonadia</taxon>
        <taxon>Desulfuromonadales</taxon>
        <taxon>Desulfuromonadaceae</taxon>
        <taxon>Desulfuromonas</taxon>
    </lineage>
</organism>
<comment type="similarity">
    <text evidence="2">Belongs to the methyl-accepting chemotaxis (MCP) protein family.</text>
</comment>
<keyword evidence="5" id="KW-0472">Membrane</keyword>
<dbReference type="SUPFAM" id="SSF103190">
    <property type="entry name" value="Sensory domain-like"/>
    <property type="match status" value="1"/>
</dbReference>
<dbReference type="Pfam" id="PF00672">
    <property type="entry name" value="HAMP"/>
    <property type="match status" value="1"/>
</dbReference>
<evidence type="ECO:0000313" key="9">
    <source>
        <dbReference type="Proteomes" id="UP000057158"/>
    </source>
</evidence>